<evidence type="ECO:0000313" key="2">
    <source>
        <dbReference type="EMBL" id="KIK52124.1"/>
    </source>
</evidence>
<protein>
    <submittedName>
        <fullName evidence="2">Uncharacterized protein</fullName>
    </submittedName>
</protein>
<feature type="compositionally biased region" description="Polar residues" evidence="1">
    <location>
        <begin position="23"/>
        <end position="32"/>
    </location>
</feature>
<sequence>MAPVSPETDWISKERSRKRRQVSYLSPFSPSSNRKEHPRNEKLPPAGYTRLDDRAASWVSEIGGSGAWRSYNVPNVPNVPTGVILRSCVEHCSWQGRECCKNYDRMYTVLSVQQGQSEDVQGRGQLCLFTTKFTTMHRVKVIPNAIDELYRDGENRRARLSRRHKGTGKKERMNRKSRLEHCTLFTVQGCTGTRSTIPFHVNAYGEEGHSACH</sequence>
<gene>
    <name evidence="2" type="ORF">GYMLUDRAFT_88805</name>
</gene>
<evidence type="ECO:0000313" key="3">
    <source>
        <dbReference type="Proteomes" id="UP000053593"/>
    </source>
</evidence>
<evidence type="ECO:0000256" key="1">
    <source>
        <dbReference type="SAM" id="MobiDB-lite"/>
    </source>
</evidence>
<dbReference type="AlphaFoldDB" id="A0A0D0BR55"/>
<accession>A0A0D0BR55</accession>
<feature type="compositionally biased region" description="Basic and acidic residues" evidence="1">
    <location>
        <begin position="33"/>
        <end position="42"/>
    </location>
</feature>
<dbReference type="HOGENOM" id="CLU_1294536_0_0_1"/>
<reference evidence="2 3" key="1">
    <citation type="submission" date="2014-04" db="EMBL/GenBank/DDBJ databases">
        <title>Evolutionary Origins and Diversification of the Mycorrhizal Mutualists.</title>
        <authorList>
            <consortium name="DOE Joint Genome Institute"/>
            <consortium name="Mycorrhizal Genomics Consortium"/>
            <person name="Kohler A."/>
            <person name="Kuo A."/>
            <person name="Nagy L.G."/>
            <person name="Floudas D."/>
            <person name="Copeland A."/>
            <person name="Barry K.W."/>
            <person name="Cichocki N."/>
            <person name="Veneault-Fourrey C."/>
            <person name="LaButti K."/>
            <person name="Lindquist E.A."/>
            <person name="Lipzen A."/>
            <person name="Lundell T."/>
            <person name="Morin E."/>
            <person name="Murat C."/>
            <person name="Riley R."/>
            <person name="Ohm R."/>
            <person name="Sun H."/>
            <person name="Tunlid A."/>
            <person name="Henrissat B."/>
            <person name="Grigoriev I.V."/>
            <person name="Hibbett D.S."/>
            <person name="Martin F."/>
        </authorList>
    </citation>
    <scope>NUCLEOTIDE SEQUENCE [LARGE SCALE GENOMIC DNA]</scope>
    <source>
        <strain evidence="2 3">FD-317 M1</strain>
    </source>
</reference>
<feature type="region of interest" description="Disordered" evidence="1">
    <location>
        <begin position="1"/>
        <end position="47"/>
    </location>
</feature>
<name>A0A0D0BR55_9AGAR</name>
<dbReference type="Proteomes" id="UP000053593">
    <property type="component" value="Unassembled WGS sequence"/>
</dbReference>
<organism evidence="2 3">
    <name type="scientific">Collybiopsis luxurians FD-317 M1</name>
    <dbReference type="NCBI Taxonomy" id="944289"/>
    <lineage>
        <taxon>Eukaryota</taxon>
        <taxon>Fungi</taxon>
        <taxon>Dikarya</taxon>
        <taxon>Basidiomycota</taxon>
        <taxon>Agaricomycotina</taxon>
        <taxon>Agaricomycetes</taxon>
        <taxon>Agaricomycetidae</taxon>
        <taxon>Agaricales</taxon>
        <taxon>Marasmiineae</taxon>
        <taxon>Omphalotaceae</taxon>
        <taxon>Collybiopsis</taxon>
        <taxon>Collybiopsis luxurians</taxon>
    </lineage>
</organism>
<keyword evidence="3" id="KW-1185">Reference proteome</keyword>
<proteinExistence type="predicted"/>
<dbReference type="EMBL" id="KN834848">
    <property type="protein sequence ID" value="KIK52124.1"/>
    <property type="molecule type" value="Genomic_DNA"/>
</dbReference>